<dbReference type="InterPro" id="IPR046947">
    <property type="entry name" value="LytR-like"/>
</dbReference>
<evidence type="ECO:0000313" key="3">
    <source>
        <dbReference type="Proteomes" id="UP001252875"/>
    </source>
</evidence>
<proteinExistence type="predicted"/>
<dbReference type="InterPro" id="IPR007492">
    <property type="entry name" value="LytTR_DNA-bd_dom"/>
</dbReference>
<dbReference type="PANTHER" id="PTHR37299:SF1">
    <property type="entry name" value="STAGE 0 SPORULATION PROTEIN A HOMOLOG"/>
    <property type="match status" value="1"/>
</dbReference>
<reference evidence="2 3" key="1">
    <citation type="submission" date="2023-03" db="EMBL/GenBank/DDBJ databases">
        <authorList>
            <person name="Shen W."/>
            <person name="Cai J."/>
        </authorList>
    </citation>
    <scope>NUCLEOTIDE SEQUENCE [LARGE SCALE GENOMIC DNA]</scope>
    <source>
        <strain evidence="2 3">D6-4</strain>
    </source>
</reference>
<keyword evidence="3" id="KW-1185">Reference proteome</keyword>
<evidence type="ECO:0000313" key="2">
    <source>
        <dbReference type="EMBL" id="MDT2599177.1"/>
    </source>
</evidence>
<dbReference type="PANTHER" id="PTHR37299">
    <property type="entry name" value="TRANSCRIPTIONAL REGULATOR-RELATED"/>
    <property type="match status" value="1"/>
</dbReference>
<protein>
    <submittedName>
        <fullName evidence="2">LytTR family DNA-binding domain-containing protein</fullName>
    </submittedName>
</protein>
<sequence>MFKGLKLQIEIGKNWIAPEVRIRAAEEKLADQIASRLEAYQEDQLVIKVKDEIILLNKSEIIYLEVFNKIVTLYTENEQYSIRKSLASLKEELPAEQFLQVSKSALVNTKKIQKLEVAFSGSLYAYLKNGQKITVSRRFVDQLKFQLGVQRRKAQ</sequence>
<dbReference type="GO" id="GO:0003677">
    <property type="term" value="F:DNA binding"/>
    <property type="evidence" value="ECO:0007669"/>
    <property type="project" value="UniProtKB-KW"/>
</dbReference>
<dbReference type="Gene3D" id="2.40.50.1020">
    <property type="entry name" value="LytTr DNA-binding domain"/>
    <property type="match status" value="1"/>
</dbReference>
<dbReference type="SMART" id="SM00850">
    <property type="entry name" value="LytTR"/>
    <property type="match status" value="1"/>
</dbReference>
<dbReference type="Proteomes" id="UP001252875">
    <property type="component" value="Unassembled WGS sequence"/>
</dbReference>
<gene>
    <name evidence="2" type="ORF">P7D85_05285</name>
</gene>
<comment type="caution">
    <text evidence="2">The sequence shown here is derived from an EMBL/GenBank/DDBJ whole genome shotgun (WGS) entry which is preliminary data.</text>
</comment>
<dbReference type="PROSITE" id="PS50930">
    <property type="entry name" value="HTH_LYTTR"/>
    <property type="match status" value="1"/>
</dbReference>
<organism evidence="2 3">
    <name type="scientific">Enterococcus hulanensis</name>
    <dbReference type="NCBI Taxonomy" id="2559929"/>
    <lineage>
        <taxon>Bacteria</taxon>
        <taxon>Bacillati</taxon>
        <taxon>Bacillota</taxon>
        <taxon>Bacilli</taxon>
        <taxon>Lactobacillales</taxon>
        <taxon>Enterococcaceae</taxon>
        <taxon>Enterococcus</taxon>
    </lineage>
</organism>
<dbReference type="RefSeq" id="WP_311821940.1">
    <property type="nucleotide sequence ID" value="NZ_JARPYF010000004.1"/>
</dbReference>
<evidence type="ECO:0000259" key="1">
    <source>
        <dbReference type="PROSITE" id="PS50930"/>
    </source>
</evidence>
<name>A0ABU3EWW8_9ENTE</name>
<keyword evidence="2" id="KW-0238">DNA-binding</keyword>
<dbReference type="Pfam" id="PF04397">
    <property type="entry name" value="LytTR"/>
    <property type="match status" value="1"/>
</dbReference>
<accession>A0ABU3EWW8</accession>
<feature type="domain" description="HTH LytTR-type" evidence="1">
    <location>
        <begin position="45"/>
        <end position="149"/>
    </location>
</feature>
<dbReference type="EMBL" id="JARPYI010000002">
    <property type="protein sequence ID" value="MDT2599177.1"/>
    <property type="molecule type" value="Genomic_DNA"/>
</dbReference>